<evidence type="ECO:0000313" key="1">
    <source>
        <dbReference type="EMBL" id="BDZ38310.1"/>
    </source>
</evidence>
<dbReference type="InterPro" id="IPR016024">
    <property type="entry name" value="ARM-type_fold"/>
</dbReference>
<sequence>MVQDSSPRGRISAAAQRCGEGLLVQRCIDLLSGRNPVPEAALLDVLGGNSARAVMAGHEGGVDGHWPRVWALRTFLYVWDPRAEHEVAAAGGDDHWRVREMAAKVLAARRATSGESERLLHRLLTDSHERVRAAAARALTVVSHGNC</sequence>
<dbReference type="SUPFAM" id="SSF48371">
    <property type="entry name" value="ARM repeat"/>
    <property type="match status" value="1"/>
</dbReference>
<dbReference type="Gene3D" id="1.25.10.10">
    <property type="entry name" value="Leucine-rich Repeat Variant"/>
    <property type="match status" value="1"/>
</dbReference>
<proteinExistence type="predicted"/>
<accession>A0ABM8FSC9</accession>
<name>A0ABM8FSC9_9MICO</name>
<dbReference type="RefSeq" id="WP_286302155.1">
    <property type="nucleotide sequence ID" value="NZ_AP027728.1"/>
</dbReference>
<organism evidence="1 2">
    <name type="scientific">Microbacterium suwonense</name>
    <dbReference type="NCBI Taxonomy" id="683047"/>
    <lineage>
        <taxon>Bacteria</taxon>
        <taxon>Bacillati</taxon>
        <taxon>Actinomycetota</taxon>
        <taxon>Actinomycetes</taxon>
        <taxon>Micrococcales</taxon>
        <taxon>Microbacteriaceae</taxon>
        <taxon>Microbacterium</taxon>
    </lineage>
</organism>
<dbReference type="Pfam" id="PF13646">
    <property type="entry name" value="HEAT_2"/>
    <property type="match status" value="1"/>
</dbReference>
<dbReference type="Proteomes" id="UP001321543">
    <property type="component" value="Chromosome"/>
</dbReference>
<keyword evidence="2" id="KW-1185">Reference proteome</keyword>
<gene>
    <name evidence="1" type="ORF">GCM10025863_09240</name>
</gene>
<dbReference type="EMBL" id="AP027728">
    <property type="protein sequence ID" value="BDZ38310.1"/>
    <property type="molecule type" value="Genomic_DNA"/>
</dbReference>
<protein>
    <recommendedName>
        <fullName evidence="3">HEAT repeat domain-containing protein</fullName>
    </recommendedName>
</protein>
<reference evidence="2" key="1">
    <citation type="journal article" date="2019" name="Int. J. Syst. Evol. Microbiol.">
        <title>The Global Catalogue of Microorganisms (GCM) 10K type strain sequencing project: providing services to taxonomists for standard genome sequencing and annotation.</title>
        <authorList>
            <consortium name="The Broad Institute Genomics Platform"/>
            <consortium name="The Broad Institute Genome Sequencing Center for Infectious Disease"/>
            <person name="Wu L."/>
            <person name="Ma J."/>
        </authorList>
    </citation>
    <scope>NUCLEOTIDE SEQUENCE [LARGE SCALE GENOMIC DNA]</scope>
    <source>
        <strain evidence="2">NBRC 106310</strain>
    </source>
</reference>
<evidence type="ECO:0000313" key="2">
    <source>
        <dbReference type="Proteomes" id="UP001321543"/>
    </source>
</evidence>
<evidence type="ECO:0008006" key="3">
    <source>
        <dbReference type="Google" id="ProtNLM"/>
    </source>
</evidence>
<dbReference type="InterPro" id="IPR011989">
    <property type="entry name" value="ARM-like"/>
</dbReference>